<gene>
    <name evidence="2" type="ORF">GKO32_19900</name>
</gene>
<dbReference type="AlphaFoldDB" id="A0A6N7YWA6"/>
<protein>
    <submittedName>
        <fullName evidence="2">MarR family transcriptional regulator</fullName>
    </submittedName>
</protein>
<dbReference type="GO" id="GO:0003700">
    <property type="term" value="F:DNA-binding transcription factor activity"/>
    <property type="evidence" value="ECO:0007669"/>
    <property type="project" value="InterPro"/>
</dbReference>
<dbReference type="InterPro" id="IPR036390">
    <property type="entry name" value="WH_DNA-bd_sf"/>
</dbReference>
<proteinExistence type="predicted"/>
<dbReference type="Proteomes" id="UP000440096">
    <property type="component" value="Unassembled WGS sequence"/>
</dbReference>
<evidence type="ECO:0000259" key="1">
    <source>
        <dbReference type="PROSITE" id="PS50995"/>
    </source>
</evidence>
<dbReference type="PROSITE" id="PS50995">
    <property type="entry name" value="HTH_MARR_2"/>
    <property type="match status" value="1"/>
</dbReference>
<feature type="domain" description="HTH marR-type" evidence="1">
    <location>
        <begin position="1"/>
        <end position="106"/>
    </location>
</feature>
<sequence length="124" mass="13605">MAPAHFSLLMAISRQPGLTGAEMARRLNVTPQAVASLVARLEGKGQLERRPHPRHGHVQELHLTEAGRDALQAAKPVVAEIERKLRRDLGSAEADRLAAMLDRVAEVVKDDRDLPRRTAAAEQP</sequence>
<dbReference type="Gene3D" id="1.10.10.10">
    <property type="entry name" value="Winged helix-like DNA-binding domain superfamily/Winged helix DNA-binding domain"/>
    <property type="match status" value="1"/>
</dbReference>
<dbReference type="SMART" id="SM00347">
    <property type="entry name" value="HTH_MARR"/>
    <property type="match status" value="1"/>
</dbReference>
<keyword evidence="3" id="KW-1185">Reference proteome</keyword>
<dbReference type="InterPro" id="IPR000835">
    <property type="entry name" value="HTH_MarR-typ"/>
</dbReference>
<evidence type="ECO:0000313" key="2">
    <source>
        <dbReference type="EMBL" id="MTD56222.1"/>
    </source>
</evidence>
<organism evidence="2 3">
    <name type="scientific">Amycolatopsis pithecellobii</name>
    <dbReference type="NCBI Taxonomy" id="664692"/>
    <lineage>
        <taxon>Bacteria</taxon>
        <taxon>Bacillati</taxon>
        <taxon>Actinomycetota</taxon>
        <taxon>Actinomycetes</taxon>
        <taxon>Pseudonocardiales</taxon>
        <taxon>Pseudonocardiaceae</taxon>
        <taxon>Amycolatopsis</taxon>
    </lineage>
</organism>
<dbReference type="GO" id="GO:0006950">
    <property type="term" value="P:response to stress"/>
    <property type="evidence" value="ECO:0007669"/>
    <property type="project" value="TreeGrafter"/>
</dbReference>
<dbReference type="InterPro" id="IPR039422">
    <property type="entry name" value="MarR/SlyA-like"/>
</dbReference>
<dbReference type="SUPFAM" id="SSF46785">
    <property type="entry name" value="Winged helix' DNA-binding domain"/>
    <property type="match status" value="1"/>
</dbReference>
<dbReference type="PANTHER" id="PTHR33164:SF43">
    <property type="entry name" value="HTH-TYPE TRANSCRIPTIONAL REPRESSOR YETL"/>
    <property type="match status" value="1"/>
</dbReference>
<name>A0A6N7YWA6_9PSEU</name>
<evidence type="ECO:0000313" key="3">
    <source>
        <dbReference type="Proteomes" id="UP000440096"/>
    </source>
</evidence>
<dbReference type="Pfam" id="PF12802">
    <property type="entry name" value="MarR_2"/>
    <property type="match status" value="1"/>
</dbReference>
<dbReference type="InterPro" id="IPR036388">
    <property type="entry name" value="WH-like_DNA-bd_sf"/>
</dbReference>
<dbReference type="OrthoDB" id="3177763at2"/>
<accession>A0A6N7YWA6</accession>
<reference evidence="2 3" key="1">
    <citation type="submission" date="2019-11" db="EMBL/GenBank/DDBJ databases">
        <title>Draft genome of Amycolatopsis RM579.</title>
        <authorList>
            <person name="Duangmal K."/>
            <person name="Mingma R."/>
        </authorList>
    </citation>
    <scope>NUCLEOTIDE SEQUENCE [LARGE SCALE GENOMIC DNA]</scope>
    <source>
        <strain evidence="2 3">RM579</strain>
    </source>
</reference>
<dbReference type="PANTHER" id="PTHR33164">
    <property type="entry name" value="TRANSCRIPTIONAL REGULATOR, MARR FAMILY"/>
    <property type="match status" value="1"/>
</dbReference>
<comment type="caution">
    <text evidence="2">The sequence shown here is derived from an EMBL/GenBank/DDBJ whole genome shotgun (WGS) entry which is preliminary data.</text>
</comment>
<dbReference type="EMBL" id="WMBA01000031">
    <property type="protein sequence ID" value="MTD56222.1"/>
    <property type="molecule type" value="Genomic_DNA"/>
</dbReference>